<dbReference type="InterPro" id="IPR025202">
    <property type="entry name" value="PLD-like_dom"/>
</dbReference>
<dbReference type="AlphaFoldDB" id="A0A8J7MCG5"/>
<dbReference type="RefSeq" id="WP_200309995.1">
    <property type="nucleotide sequence ID" value="NZ_JAENIM010000009.1"/>
</dbReference>
<dbReference type="PROSITE" id="PS50035">
    <property type="entry name" value="PLD"/>
    <property type="match status" value="2"/>
</dbReference>
<dbReference type="SMART" id="SM00155">
    <property type="entry name" value="PLDc"/>
    <property type="match status" value="2"/>
</dbReference>
<organism evidence="2 3">
    <name type="scientific">Persicirhabdus sediminis</name>
    <dbReference type="NCBI Taxonomy" id="454144"/>
    <lineage>
        <taxon>Bacteria</taxon>
        <taxon>Pseudomonadati</taxon>
        <taxon>Verrucomicrobiota</taxon>
        <taxon>Verrucomicrobiia</taxon>
        <taxon>Verrucomicrobiales</taxon>
        <taxon>Verrucomicrobiaceae</taxon>
        <taxon>Persicirhabdus</taxon>
    </lineage>
</organism>
<proteinExistence type="predicted"/>
<dbReference type="EMBL" id="JAENIM010000009">
    <property type="protein sequence ID" value="MBK1789961.1"/>
    <property type="molecule type" value="Genomic_DNA"/>
</dbReference>
<evidence type="ECO:0000259" key="1">
    <source>
        <dbReference type="PROSITE" id="PS50035"/>
    </source>
</evidence>
<name>A0A8J7MCG5_9BACT</name>
<sequence>MTRVQSSFMGKSERAFSYTSTFPAVFTFLCISLILSNCRFLPEVDHTLNQSAAIPASRDDSLNTYSQKALKNASADESAFLLIADNQEAMDWRLALVDQAESSIDIQTFIWSGDASSGLLFTRIYEAAKRGVRVRILLDDFLLNSNDRDLARISQFPNLEIRIFNPVPVRGTKFGALFYYLTHFDTINRRMHNKSFIVDGVFAVNGGRNIGDHYFGLDKNYNFRDLDVLTTGPVLPEIQNKFDRFWNDSQSYPAEKIHRRPREQSFATYEANYERVYPAEKLQIFPRVRQDWTKRWNQLAKRVSYGKATFIGDAPEQKGKRRTVKEVGELSANAKKEIYIVSPYFIPDKNSLLEVKKLIDTGVKVKLLVPSLGANNHTPAHSHYRKYRRAILNAGIELYEYDSQPSEHQRDLADTSPVRAKWIGLHTKAFVYDRETCFIGSLNLDPRAMDINTEAGLIINSPELAQQLAEQIDEMCAPANSWRVMFDHRGRIIWNRGIQNLSWQSARNDGQRTLDAILRWIPIEQQL</sequence>
<dbReference type="SUPFAM" id="SSF56024">
    <property type="entry name" value="Phospholipase D/nuclease"/>
    <property type="match status" value="2"/>
</dbReference>
<dbReference type="GO" id="GO:0032049">
    <property type="term" value="P:cardiolipin biosynthetic process"/>
    <property type="evidence" value="ECO:0007669"/>
    <property type="project" value="UniProtKB-ARBA"/>
</dbReference>
<accession>A0A8J7MCG5</accession>
<dbReference type="CDD" id="cd09113">
    <property type="entry name" value="PLDc_ymdC_like_2"/>
    <property type="match status" value="1"/>
</dbReference>
<dbReference type="GO" id="GO:0030572">
    <property type="term" value="F:phosphatidyltransferase activity"/>
    <property type="evidence" value="ECO:0007669"/>
    <property type="project" value="UniProtKB-ARBA"/>
</dbReference>
<evidence type="ECO:0000313" key="3">
    <source>
        <dbReference type="Proteomes" id="UP000624703"/>
    </source>
</evidence>
<reference evidence="2" key="1">
    <citation type="submission" date="2021-01" db="EMBL/GenBank/DDBJ databases">
        <title>Modified the classification status of verrucomicrobia.</title>
        <authorList>
            <person name="Feng X."/>
        </authorList>
    </citation>
    <scope>NUCLEOTIDE SEQUENCE</scope>
    <source>
        <strain evidence="2">_KCTC 22039</strain>
    </source>
</reference>
<dbReference type="Proteomes" id="UP000624703">
    <property type="component" value="Unassembled WGS sequence"/>
</dbReference>
<dbReference type="InterPro" id="IPR001736">
    <property type="entry name" value="PLipase_D/transphosphatidylase"/>
</dbReference>
<dbReference type="Pfam" id="PF13091">
    <property type="entry name" value="PLDc_2"/>
    <property type="match status" value="2"/>
</dbReference>
<dbReference type="PANTHER" id="PTHR21248">
    <property type="entry name" value="CARDIOLIPIN SYNTHASE"/>
    <property type="match status" value="1"/>
</dbReference>
<keyword evidence="3" id="KW-1185">Reference proteome</keyword>
<feature type="domain" description="PLD phosphodiesterase" evidence="1">
    <location>
        <begin position="187"/>
        <end position="214"/>
    </location>
</feature>
<dbReference type="Gene3D" id="3.30.870.10">
    <property type="entry name" value="Endonuclease Chain A"/>
    <property type="match status" value="2"/>
</dbReference>
<evidence type="ECO:0000313" key="2">
    <source>
        <dbReference type="EMBL" id="MBK1789961.1"/>
    </source>
</evidence>
<dbReference type="CDD" id="cd09111">
    <property type="entry name" value="PLDc_ymdC_like_1"/>
    <property type="match status" value="1"/>
</dbReference>
<protein>
    <submittedName>
        <fullName evidence="2">Phospholipase D family protein</fullName>
    </submittedName>
</protein>
<dbReference type="PANTHER" id="PTHR21248:SF12">
    <property type="entry name" value="CARDIOLIPIN SYNTHASE C"/>
    <property type="match status" value="1"/>
</dbReference>
<gene>
    <name evidence="2" type="ORF">JIN82_02195</name>
</gene>
<feature type="domain" description="PLD phosphodiesterase" evidence="1">
    <location>
        <begin position="425"/>
        <end position="448"/>
    </location>
</feature>
<comment type="caution">
    <text evidence="2">The sequence shown here is derived from an EMBL/GenBank/DDBJ whole genome shotgun (WGS) entry which is preliminary data.</text>
</comment>